<gene>
    <name evidence="1" type="ordered locus">Dalk_1216</name>
</gene>
<dbReference type="Proteomes" id="UP000000739">
    <property type="component" value="Chromosome"/>
</dbReference>
<name>B8F9H3_DESAL</name>
<evidence type="ECO:0000313" key="1">
    <source>
        <dbReference type="EMBL" id="ACL02919.1"/>
    </source>
</evidence>
<organism evidence="1 2">
    <name type="scientific">Desulfatibacillum aliphaticivorans</name>
    <dbReference type="NCBI Taxonomy" id="218208"/>
    <lineage>
        <taxon>Bacteria</taxon>
        <taxon>Pseudomonadati</taxon>
        <taxon>Thermodesulfobacteriota</taxon>
        <taxon>Desulfobacteria</taxon>
        <taxon>Desulfobacterales</taxon>
        <taxon>Desulfatibacillaceae</taxon>
        <taxon>Desulfatibacillum</taxon>
    </lineage>
</organism>
<keyword evidence="2" id="KW-1185">Reference proteome</keyword>
<dbReference type="AlphaFoldDB" id="B8F9H3"/>
<reference evidence="1 2" key="1">
    <citation type="journal article" date="2012" name="Environ. Microbiol.">
        <title>The genome sequence of Desulfatibacillum alkenivorans AK-01: a blueprint for anaerobic alkane oxidation.</title>
        <authorList>
            <person name="Callaghan A.V."/>
            <person name="Morris B.E."/>
            <person name="Pereira I.A."/>
            <person name="McInerney M.J."/>
            <person name="Austin R.N."/>
            <person name="Groves J.T."/>
            <person name="Kukor J.J."/>
            <person name="Suflita J.M."/>
            <person name="Young L.Y."/>
            <person name="Zylstra G.J."/>
            <person name="Wawrik B."/>
        </authorList>
    </citation>
    <scope>NUCLEOTIDE SEQUENCE [LARGE SCALE GENOMIC DNA]</scope>
    <source>
        <strain evidence="1 2">AK-01</strain>
    </source>
</reference>
<dbReference type="EMBL" id="CP001322">
    <property type="protein sequence ID" value="ACL02919.1"/>
    <property type="molecule type" value="Genomic_DNA"/>
</dbReference>
<proteinExistence type="predicted"/>
<protein>
    <recommendedName>
        <fullName evidence="3">(2Fe-2S) ferredoxin domain-containing protein</fullName>
    </recommendedName>
</protein>
<sequence length="92" mass="10431">MVFVGLKYCGGCTPRYDRVEFVNRLKEKIAKHVRLVSYDDPRAEHVLVVVGCESACAETEPFKDKTVHLASQEEDLERMAETLIMLDNGNNT</sequence>
<accession>B8F9H3</accession>
<dbReference type="eggNOG" id="ENOG5033KP4">
    <property type="taxonomic scope" value="Bacteria"/>
</dbReference>
<dbReference type="HOGENOM" id="CLU_176876_0_0_7"/>
<dbReference type="RefSeq" id="WP_012610355.1">
    <property type="nucleotide sequence ID" value="NC_011768.1"/>
</dbReference>
<dbReference type="KEGG" id="dal:Dalk_1216"/>
<evidence type="ECO:0008006" key="3">
    <source>
        <dbReference type="Google" id="ProtNLM"/>
    </source>
</evidence>
<evidence type="ECO:0000313" key="2">
    <source>
        <dbReference type="Proteomes" id="UP000000739"/>
    </source>
</evidence>